<dbReference type="Gene3D" id="3.90.550.10">
    <property type="entry name" value="Spore Coat Polysaccharide Biosynthesis Protein SpsA, Chain A"/>
    <property type="match status" value="1"/>
</dbReference>
<comment type="caution">
    <text evidence="3">The sequence shown here is derived from an EMBL/GenBank/DDBJ whole genome shotgun (WGS) entry which is preliminary data.</text>
</comment>
<evidence type="ECO:0000259" key="2">
    <source>
        <dbReference type="Pfam" id="PF12804"/>
    </source>
</evidence>
<feature type="region of interest" description="Disordered" evidence="1">
    <location>
        <begin position="166"/>
        <end position="187"/>
    </location>
</feature>
<gene>
    <name evidence="3" type="ORF">GETHPA_24670</name>
</gene>
<dbReference type="Proteomes" id="UP001165089">
    <property type="component" value="Unassembled WGS sequence"/>
</dbReference>
<feature type="compositionally biased region" description="Basic and acidic residues" evidence="1">
    <location>
        <begin position="177"/>
        <end position="187"/>
    </location>
</feature>
<keyword evidence="4" id="KW-1185">Reference proteome</keyword>
<reference evidence="3 4" key="1">
    <citation type="journal article" date="2023" name="Antonie Van Leeuwenhoek">
        <title>Mesoterricola silvestris gen. nov., sp. nov., Mesoterricola sediminis sp. nov., Geothrix oryzae sp. nov., Geothrix edaphica sp. nov., Geothrix rubra sp. nov., and Geothrix limicola sp. nov., six novel members of Acidobacteriota isolated from soils.</title>
        <authorList>
            <person name="Itoh H."/>
            <person name="Sugisawa Y."/>
            <person name="Mise K."/>
            <person name="Xu Z."/>
            <person name="Kuniyasu M."/>
            <person name="Ushijima N."/>
            <person name="Kawano K."/>
            <person name="Kobayashi E."/>
            <person name="Shiratori Y."/>
            <person name="Masuda Y."/>
            <person name="Senoo K."/>
        </authorList>
    </citation>
    <scope>NUCLEOTIDE SEQUENCE [LARGE SCALE GENOMIC DNA]</scope>
    <source>
        <strain evidence="3 4">Red803</strain>
    </source>
</reference>
<sequence length="187" mass="20164">MTGLLLLTGGQSRRMGAPKHSLPHPEGGTWGSHLVRVFEAVCPGGPVVVLGEPLPDRPDLPRLDDPREGPAVALRTWCAAPAPEAVRWWIVACDQVRWTPDRLAVWLRRAEAADPGADRWVMAEHGGCLQPLGGFLGGSLRPLLAGSCERSLTGLAQAAPRLVLPADGPEWQDLDTPEERRAFEGEP</sequence>
<dbReference type="Pfam" id="PF12804">
    <property type="entry name" value="NTP_transf_3"/>
    <property type="match status" value="1"/>
</dbReference>
<dbReference type="InterPro" id="IPR025877">
    <property type="entry name" value="MobA-like_NTP_Trfase"/>
</dbReference>
<evidence type="ECO:0000256" key="1">
    <source>
        <dbReference type="SAM" id="MobiDB-lite"/>
    </source>
</evidence>
<dbReference type="SUPFAM" id="SSF53448">
    <property type="entry name" value="Nucleotide-diphospho-sugar transferases"/>
    <property type="match status" value="1"/>
</dbReference>
<evidence type="ECO:0000313" key="3">
    <source>
        <dbReference type="EMBL" id="GLH70934.1"/>
    </source>
</evidence>
<proteinExistence type="predicted"/>
<protein>
    <recommendedName>
        <fullName evidence="2">MobA-like NTP transferase domain-containing protein</fullName>
    </recommendedName>
</protein>
<name>A0ABQ5QA61_9BACT</name>
<dbReference type="RefSeq" id="WP_285726677.1">
    <property type="nucleotide sequence ID" value="NZ_BSDD01000005.1"/>
</dbReference>
<dbReference type="InterPro" id="IPR029044">
    <property type="entry name" value="Nucleotide-diphossugar_trans"/>
</dbReference>
<evidence type="ECO:0000313" key="4">
    <source>
        <dbReference type="Proteomes" id="UP001165089"/>
    </source>
</evidence>
<feature type="domain" description="MobA-like NTP transferase" evidence="2">
    <location>
        <begin position="5"/>
        <end position="146"/>
    </location>
</feature>
<feature type="region of interest" description="Disordered" evidence="1">
    <location>
        <begin position="7"/>
        <end position="26"/>
    </location>
</feature>
<accession>A0ABQ5QA61</accession>
<dbReference type="EMBL" id="BSDD01000005">
    <property type="protein sequence ID" value="GLH70934.1"/>
    <property type="molecule type" value="Genomic_DNA"/>
</dbReference>
<organism evidence="3 4">
    <name type="scientific">Geothrix rubra</name>
    <dbReference type="NCBI Taxonomy" id="2927977"/>
    <lineage>
        <taxon>Bacteria</taxon>
        <taxon>Pseudomonadati</taxon>
        <taxon>Acidobacteriota</taxon>
        <taxon>Holophagae</taxon>
        <taxon>Holophagales</taxon>
        <taxon>Holophagaceae</taxon>
        <taxon>Geothrix</taxon>
    </lineage>
</organism>